<evidence type="ECO:0000256" key="11">
    <source>
        <dbReference type="ARBA" id="ARBA00023447"/>
    </source>
</evidence>
<comment type="similarity">
    <text evidence="11 13">Belongs to the RecU family.</text>
</comment>
<evidence type="ECO:0000313" key="16">
    <source>
        <dbReference type="EMBL" id="SET31246.1"/>
    </source>
</evidence>
<keyword evidence="17" id="KW-1185">Reference proteome</keyword>
<feature type="binding site" evidence="13">
    <location>
        <position position="83"/>
    </location>
    <ligand>
        <name>Mg(2+)</name>
        <dbReference type="ChEBI" id="CHEBI:18420"/>
    </ligand>
</feature>
<dbReference type="NCBIfam" id="NF002584">
    <property type="entry name" value="PRK02234.1-5"/>
    <property type="match status" value="1"/>
</dbReference>
<keyword evidence="4 13" id="KW-0479">Metal-binding</keyword>
<evidence type="ECO:0000256" key="2">
    <source>
        <dbReference type="ARBA" id="ARBA00022490"/>
    </source>
</evidence>
<evidence type="ECO:0000256" key="3">
    <source>
        <dbReference type="ARBA" id="ARBA00022722"/>
    </source>
</evidence>
<keyword evidence="5 13" id="KW-0255">Endonuclease</keyword>
<keyword evidence="3 13" id="KW-0540">Nuclease</keyword>
<dbReference type="GO" id="GO:0005737">
    <property type="term" value="C:cytoplasm"/>
    <property type="evidence" value="ECO:0007669"/>
    <property type="project" value="UniProtKB-SubCell"/>
</dbReference>
<dbReference type="NCBIfam" id="TIGR00648">
    <property type="entry name" value="recU"/>
    <property type="match status" value="1"/>
</dbReference>
<dbReference type="GO" id="GO:0006281">
    <property type="term" value="P:DNA repair"/>
    <property type="evidence" value="ECO:0007669"/>
    <property type="project" value="UniProtKB-UniRule"/>
</dbReference>
<feature type="binding site" evidence="13">
    <location>
        <position position="85"/>
    </location>
    <ligand>
        <name>Mg(2+)</name>
        <dbReference type="ChEBI" id="CHEBI:18420"/>
    </ligand>
</feature>
<feature type="binding site" evidence="13">
    <location>
        <position position="98"/>
    </location>
    <ligand>
        <name>Mg(2+)</name>
        <dbReference type="ChEBI" id="CHEBI:18420"/>
    </ligand>
</feature>
<keyword evidence="9 13" id="KW-0233">DNA recombination</keyword>
<dbReference type="PIRSF" id="PIRSF037785">
    <property type="entry name" value="RecU"/>
    <property type="match status" value="1"/>
</dbReference>
<dbReference type="GO" id="GO:0007059">
    <property type="term" value="P:chromosome segregation"/>
    <property type="evidence" value="ECO:0007669"/>
    <property type="project" value="UniProtKB-UniRule"/>
</dbReference>
<dbReference type="GO" id="GO:0003676">
    <property type="term" value="F:nucleic acid binding"/>
    <property type="evidence" value="ECO:0007669"/>
    <property type="project" value="InterPro"/>
</dbReference>
<dbReference type="SUPFAM" id="SSF52980">
    <property type="entry name" value="Restriction endonuclease-like"/>
    <property type="match status" value="1"/>
</dbReference>
<evidence type="ECO:0000256" key="12">
    <source>
        <dbReference type="ARBA" id="ARBA00029523"/>
    </source>
</evidence>
<dbReference type="AlphaFoldDB" id="A0A1I0DFV5"/>
<protein>
    <recommendedName>
        <fullName evidence="12 13">Holliday junction resolvase RecU</fullName>
        <ecNumber evidence="13 14">3.1.21.10</ecNumber>
    </recommendedName>
    <alternativeName>
        <fullName evidence="13">Recombination protein U homolog</fullName>
    </alternativeName>
</protein>
<feature type="compositionally biased region" description="Polar residues" evidence="15">
    <location>
        <begin position="11"/>
        <end position="24"/>
    </location>
</feature>
<evidence type="ECO:0000256" key="5">
    <source>
        <dbReference type="ARBA" id="ARBA00022759"/>
    </source>
</evidence>
<gene>
    <name evidence="13" type="primary">recU</name>
    <name evidence="16" type="ORF">SAMN05421676_1043</name>
</gene>
<comment type="cofactor">
    <cofactor evidence="13">
        <name>Mg(2+)</name>
        <dbReference type="ChEBI" id="CHEBI:18420"/>
    </cofactor>
    <text evidence="13">Binds 1 Mg(2+) ion per subunit.</text>
</comment>
<comment type="subcellular location">
    <subcellularLocation>
        <location evidence="1 13">Cytoplasm</location>
    </subcellularLocation>
</comment>
<dbReference type="GO" id="GO:0008821">
    <property type="term" value="F:crossover junction DNA endonuclease activity"/>
    <property type="evidence" value="ECO:0007669"/>
    <property type="project" value="UniProtKB-EC"/>
</dbReference>
<evidence type="ECO:0000256" key="13">
    <source>
        <dbReference type="HAMAP-Rule" id="MF_00130"/>
    </source>
</evidence>
<feature type="region of interest" description="Disordered" evidence="15">
    <location>
        <begin position="1"/>
        <end position="26"/>
    </location>
</feature>
<keyword evidence="6 13" id="KW-0227">DNA damage</keyword>
<keyword evidence="7 13" id="KW-0378">Hydrolase</keyword>
<dbReference type="HAMAP" id="MF_00130">
    <property type="entry name" value="RecU"/>
    <property type="match status" value="1"/>
</dbReference>
<keyword evidence="8 13" id="KW-0460">Magnesium</keyword>
<evidence type="ECO:0000256" key="7">
    <source>
        <dbReference type="ARBA" id="ARBA00022801"/>
    </source>
</evidence>
<reference evidence="17" key="1">
    <citation type="submission" date="2016-10" db="EMBL/GenBank/DDBJ databases">
        <authorList>
            <person name="Varghese N."/>
            <person name="Submissions S."/>
        </authorList>
    </citation>
    <scope>NUCLEOTIDE SEQUENCE [LARGE SCALE GENOMIC DNA]</scope>
    <source>
        <strain evidence="17">CGMCC 1.3566</strain>
    </source>
</reference>
<dbReference type="RefSeq" id="WP_093133222.1">
    <property type="nucleotide sequence ID" value="NZ_FOHJ01000004.1"/>
</dbReference>
<name>A0A1I0DFV5_9BACI</name>
<evidence type="ECO:0000256" key="8">
    <source>
        <dbReference type="ARBA" id="ARBA00022842"/>
    </source>
</evidence>
<dbReference type="GO" id="GO:0006310">
    <property type="term" value="P:DNA recombination"/>
    <property type="evidence" value="ECO:0007669"/>
    <property type="project" value="UniProtKB-UniRule"/>
</dbReference>
<evidence type="ECO:0000256" key="1">
    <source>
        <dbReference type="ARBA" id="ARBA00004496"/>
    </source>
</evidence>
<keyword evidence="2 13" id="KW-0963">Cytoplasm</keyword>
<dbReference type="InterPro" id="IPR011856">
    <property type="entry name" value="tRNA_endonuc-like_dom_sf"/>
</dbReference>
<evidence type="ECO:0000256" key="9">
    <source>
        <dbReference type="ARBA" id="ARBA00023172"/>
    </source>
</evidence>
<evidence type="ECO:0000256" key="10">
    <source>
        <dbReference type="ARBA" id="ARBA00023204"/>
    </source>
</evidence>
<comment type="catalytic activity">
    <reaction evidence="13">
        <text>Endonucleolytic cleavage at a junction such as a reciprocal single-stranded crossover between two homologous DNA duplexes (Holliday junction).</text>
        <dbReference type="EC" id="3.1.21.10"/>
    </reaction>
</comment>
<keyword evidence="10 13" id="KW-0234">DNA repair</keyword>
<evidence type="ECO:0000256" key="4">
    <source>
        <dbReference type="ARBA" id="ARBA00022723"/>
    </source>
</evidence>
<dbReference type="EMBL" id="FOHJ01000004">
    <property type="protein sequence ID" value="SET31246.1"/>
    <property type="molecule type" value="Genomic_DNA"/>
</dbReference>
<evidence type="ECO:0000256" key="15">
    <source>
        <dbReference type="SAM" id="MobiDB-lite"/>
    </source>
</evidence>
<comment type="function">
    <text evidence="13">Endonuclease that resolves Holliday junction intermediates in genetic recombination. Cleaves mobile four-strand junctions by introducing symmetrical nicks in paired strands. Promotes annealing of linear ssDNA with homologous dsDNA. Required for DNA repair, homologous recombination and chromosome segregation.</text>
</comment>
<evidence type="ECO:0000256" key="6">
    <source>
        <dbReference type="ARBA" id="ARBA00022763"/>
    </source>
</evidence>
<sequence length="197" mass="23162">MHYPNGKKRMTTNQSKNTLNNPTNFGKRGMTLENDINETNHYYLEWNIAVVHKKPTPVQIVQVDYPKRSAAVIREAYFKQASTTDYNGLYKGRYIDFEAKETRSRTSFPLANIHQHQVDHMKSVVEHNGICFLIIRFENQDESFLLPAEQFFPYWDRQFQGGRKSIPINDIKEHGFKIPFSLQAKVDYLKVIEQVYL</sequence>
<dbReference type="Proteomes" id="UP000199095">
    <property type="component" value="Unassembled WGS sequence"/>
</dbReference>
<evidence type="ECO:0000313" key="17">
    <source>
        <dbReference type="Proteomes" id="UP000199095"/>
    </source>
</evidence>
<dbReference type="CDD" id="cd22354">
    <property type="entry name" value="RecU-like"/>
    <property type="match status" value="1"/>
</dbReference>
<feature type="site" description="Transition state stabilizer" evidence="13">
    <location>
        <position position="100"/>
    </location>
</feature>
<feature type="compositionally biased region" description="Basic residues" evidence="15">
    <location>
        <begin position="1"/>
        <end position="10"/>
    </location>
</feature>
<dbReference type="Pfam" id="PF03838">
    <property type="entry name" value="RecU"/>
    <property type="match status" value="1"/>
</dbReference>
<organism evidence="16 17">
    <name type="scientific">Salinibacillus kushneri</name>
    <dbReference type="NCBI Taxonomy" id="237682"/>
    <lineage>
        <taxon>Bacteria</taxon>
        <taxon>Bacillati</taxon>
        <taxon>Bacillota</taxon>
        <taxon>Bacilli</taxon>
        <taxon>Bacillales</taxon>
        <taxon>Bacillaceae</taxon>
        <taxon>Salinibacillus</taxon>
    </lineage>
</organism>
<dbReference type="EC" id="3.1.21.10" evidence="13 14"/>
<feature type="binding site" evidence="13">
    <location>
        <position position="117"/>
    </location>
    <ligand>
        <name>Mg(2+)</name>
        <dbReference type="ChEBI" id="CHEBI:18420"/>
    </ligand>
</feature>
<dbReference type="Gene3D" id="3.40.1350.10">
    <property type="match status" value="1"/>
</dbReference>
<dbReference type="OrthoDB" id="9783592at2"/>
<dbReference type="GO" id="GO:0000287">
    <property type="term" value="F:magnesium ion binding"/>
    <property type="evidence" value="ECO:0007669"/>
    <property type="project" value="UniProtKB-UniRule"/>
</dbReference>
<dbReference type="InterPro" id="IPR004612">
    <property type="entry name" value="Resolv_RecU"/>
</dbReference>
<dbReference type="STRING" id="237682.SAMN05421676_1043"/>
<evidence type="ECO:0000256" key="14">
    <source>
        <dbReference type="NCBIfam" id="TIGR00648"/>
    </source>
</evidence>
<dbReference type="NCBIfam" id="NF002581">
    <property type="entry name" value="PRK02234.1-2"/>
    <property type="match status" value="1"/>
</dbReference>
<proteinExistence type="inferred from homology"/>
<accession>A0A1I0DFV5</accession>
<dbReference type="InterPro" id="IPR011335">
    <property type="entry name" value="Restrct_endonuc-II-like"/>
</dbReference>